<dbReference type="GO" id="GO:0016884">
    <property type="term" value="F:carbon-nitrogen ligase activity, with glutamine as amido-N-donor"/>
    <property type="evidence" value="ECO:0007669"/>
    <property type="project" value="InterPro"/>
</dbReference>
<gene>
    <name evidence="2" type="ORF">MPLG2_1315</name>
</gene>
<feature type="region of interest" description="Disordered" evidence="1">
    <location>
        <begin position="47"/>
        <end position="76"/>
    </location>
</feature>
<evidence type="ECO:0000313" key="3">
    <source>
        <dbReference type="Proteomes" id="UP000238164"/>
    </source>
</evidence>
<dbReference type="OrthoDB" id="5244551at2"/>
<organism evidence="2 3">
    <name type="scientific">Micropruina glycogenica</name>
    <dbReference type="NCBI Taxonomy" id="75385"/>
    <lineage>
        <taxon>Bacteria</taxon>
        <taxon>Bacillati</taxon>
        <taxon>Actinomycetota</taxon>
        <taxon>Actinomycetes</taxon>
        <taxon>Propionibacteriales</taxon>
        <taxon>Nocardioidaceae</taxon>
        <taxon>Micropruina</taxon>
    </lineage>
</organism>
<evidence type="ECO:0008006" key="4">
    <source>
        <dbReference type="Google" id="ProtNLM"/>
    </source>
</evidence>
<evidence type="ECO:0000313" key="2">
    <source>
        <dbReference type="EMBL" id="SPD86351.1"/>
    </source>
</evidence>
<name>A0A2N9JE07_9ACTN</name>
<dbReference type="SUPFAM" id="SSF89095">
    <property type="entry name" value="GatB/YqeY motif"/>
    <property type="match status" value="1"/>
</dbReference>
<dbReference type="InterPro" id="IPR019004">
    <property type="entry name" value="YqeY/Aim41"/>
</dbReference>
<evidence type="ECO:0000256" key="1">
    <source>
        <dbReference type="SAM" id="MobiDB-lite"/>
    </source>
</evidence>
<dbReference type="Gene3D" id="1.10.1510.10">
    <property type="entry name" value="Uncharacterised protein YqeY/AIM41 PF09424, N-terminal domain"/>
    <property type="match status" value="1"/>
</dbReference>
<dbReference type="InterPro" id="IPR003789">
    <property type="entry name" value="Asn/Gln_tRNA_amidoTrase-B-like"/>
</dbReference>
<dbReference type="Pfam" id="PF09424">
    <property type="entry name" value="YqeY"/>
    <property type="match status" value="1"/>
</dbReference>
<sequence length="155" mass="16340">MAAIKTRLKTDLVAALKAHDEARKSTVRMALAAIANEEVAGKAARELSDTEEQTVLAREVSKRKDSAEAYTSGNRPELAEKELAEAAILAEYLPQQLTEAEIAAIVDEEVAAVTATLGDKPSMKQMGLVMKAVTPRIAGRGDGKVAAGLVRAALA</sequence>
<dbReference type="Gene3D" id="1.10.10.410">
    <property type="match status" value="1"/>
</dbReference>
<dbReference type="PANTHER" id="PTHR28055">
    <property type="entry name" value="ALTERED INHERITANCE OF MITOCHONDRIA PROTEIN 41, MITOCHONDRIAL"/>
    <property type="match status" value="1"/>
</dbReference>
<dbReference type="KEGG" id="mgg:MPLG2_1315"/>
<dbReference type="EMBL" id="LT985188">
    <property type="protein sequence ID" value="SPD86351.1"/>
    <property type="molecule type" value="Genomic_DNA"/>
</dbReference>
<keyword evidence="3" id="KW-1185">Reference proteome</keyword>
<dbReference type="AlphaFoldDB" id="A0A2N9JE07"/>
<reference evidence="2 3" key="1">
    <citation type="submission" date="2018-02" db="EMBL/GenBank/DDBJ databases">
        <authorList>
            <person name="Cohen D.B."/>
            <person name="Kent A.D."/>
        </authorList>
    </citation>
    <scope>NUCLEOTIDE SEQUENCE [LARGE SCALE GENOMIC DNA]</scope>
    <source>
        <strain evidence="2">1</strain>
    </source>
</reference>
<dbReference type="Proteomes" id="UP000238164">
    <property type="component" value="Chromosome 1"/>
</dbReference>
<dbReference type="RefSeq" id="WP_105185367.1">
    <property type="nucleotide sequence ID" value="NZ_BAAAGO010000018.1"/>
</dbReference>
<accession>A0A2N9JE07</accession>
<protein>
    <recommendedName>
        <fullName evidence="4">GatB/YqeY domain-containing protein</fullName>
    </recommendedName>
</protein>
<proteinExistence type="predicted"/>
<dbReference type="InterPro" id="IPR042184">
    <property type="entry name" value="YqeY/Aim41_N"/>
</dbReference>
<dbReference type="InterPro" id="IPR023168">
    <property type="entry name" value="GatB_Yqey_C_2"/>
</dbReference>
<dbReference type="PANTHER" id="PTHR28055:SF1">
    <property type="entry name" value="ALTERED INHERITANCE OF MITOCHONDRIA PROTEIN 41, MITOCHONDRIAL"/>
    <property type="match status" value="1"/>
</dbReference>